<reference evidence="1" key="1">
    <citation type="submission" date="2018-05" db="EMBL/GenBank/DDBJ databases">
        <authorList>
            <person name="Lanie J.A."/>
            <person name="Ng W.-L."/>
            <person name="Kazmierczak K.M."/>
            <person name="Andrzejewski T.M."/>
            <person name="Davidsen T.M."/>
            <person name="Wayne K.J."/>
            <person name="Tettelin H."/>
            <person name="Glass J.I."/>
            <person name="Rusch D."/>
            <person name="Podicherti R."/>
            <person name="Tsui H.-C.T."/>
            <person name="Winkler M.E."/>
        </authorList>
    </citation>
    <scope>NUCLEOTIDE SEQUENCE</scope>
</reference>
<sequence length="79" mass="8046">MMKCKTITKDYTNELTLILISALLCANLSIAAESKLVTLNGGVSELGEITGVAVITGAESGDAAFGVSMSVTVGQPLIT</sequence>
<accession>A0A382WSB9</accession>
<evidence type="ECO:0000313" key="1">
    <source>
        <dbReference type="EMBL" id="SVD61519.1"/>
    </source>
</evidence>
<proteinExistence type="predicted"/>
<dbReference type="AlphaFoldDB" id="A0A382WSB9"/>
<feature type="non-terminal residue" evidence="1">
    <location>
        <position position="79"/>
    </location>
</feature>
<name>A0A382WSB9_9ZZZZ</name>
<dbReference type="EMBL" id="UINC01162007">
    <property type="protein sequence ID" value="SVD61519.1"/>
    <property type="molecule type" value="Genomic_DNA"/>
</dbReference>
<gene>
    <name evidence="1" type="ORF">METZ01_LOCUS414373</name>
</gene>
<organism evidence="1">
    <name type="scientific">marine metagenome</name>
    <dbReference type="NCBI Taxonomy" id="408172"/>
    <lineage>
        <taxon>unclassified sequences</taxon>
        <taxon>metagenomes</taxon>
        <taxon>ecological metagenomes</taxon>
    </lineage>
</organism>
<protein>
    <submittedName>
        <fullName evidence="1">Uncharacterized protein</fullName>
    </submittedName>
</protein>